<dbReference type="InterPro" id="IPR036351">
    <property type="entry name" value="Ribosomal_eL32_sf"/>
</dbReference>
<dbReference type="Ensembl" id="ENSMLUT00000027248.1">
    <property type="protein sequence ID" value="ENSMLUP00000016871.1"/>
    <property type="gene ID" value="ENSMLUG00000028479.1"/>
</dbReference>
<protein>
    <recommendedName>
        <fullName evidence="4">60S ribosomal protein L32</fullName>
    </recommendedName>
</protein>
<dbReference type="STRING" id="59463.ENSMLUP00000016871"/>
<organism evidence="5 6">
    <name type="scientific">Myotis lucifugus</name>
    <name type="common">Little brown bat</name>
    <dbReference type="NCBI Taxonomy" id="59463"/>
    <lineage>
        <taxon>Eukaryota</taxon>
        <taxon>Metazoa</taxon>
        <taxon>Chordata</taxon>
        <taxon>Craniata</taxon>
        <taxon>Vertebrata</taxon>
        <taxon>Euteleostomi</taxon>
        <taxon>Mammalia</taxon>
        <taxon>Eutheria</taxon>
        <taxon>Laurasiatheria</taxon>
        <taxon>Chiroptera</taxon>
        <taxon>Yangochiroptera</taxon>
        <taxon>Vespertilionidae</taxon>
        <taxon>Myotis</taxon>
    </lineage>
</organism>
<dbReference type="GO" id="GO:0022625">
    <property type="term" value="C:cytosolic large ribosomal subunit"/>
    <property type="evidence" value="ECO:0007669"/>
    <property type="project" value="TreeGrafter"/>
</dbReference>
<accession>G1PZI9</accession>
<dbReference type="PANTHER" id="PTHR23413:SF1">
    <property type="entry name" value="RIBOSOMAL PROTEIN L32"/>
    <property type="match status" value="1"/>
</dbReference>
<evidence type="ECO:0000256" key="1">
    <source>
        <dbReference type="ARBA" id="ARBA00008431"/>
    </source>
</evidence>
<evidence type="ECO:0000256" key="4">
    <source>
        <dbReference type="ARBA" id="ARBA00035335"/>
    </source>
</evidence>
<dbReference type="HOGENOM" id="CLU_071479_4_1_1"/>
<sequence>MAALRPLVKPKMVKKRTEKFIRHQSDRYVTIERNWRKPRGVDNRVRRRVKGQTLMPNIGYGSNKKTKHMLPGGFRKFLVHNAKELEVLLMCNKSHCAETAHNVSSKNRKAVVERAAQLAIRVTNPNARLHSKENE</sequence>
<dbReference type="Pfam" id="PF01655">
    <property type="entry name" value="Ribosomal_L32e"/>
    <property type="match status" value="1"/>
</dbReference>
<dbReference type="PANTHER" id="PTHR23413">
    <property type="entry name" value="60S RIBOSOMAL PROTEIN L32 AND DNA-DIRECTED RNA POLYMERASE II, SUBUNIT N"/>
    <property type="match status" value="1"/>
</dbReference>
<dbReference type="SMART" id="SM01393">
    <property type="entry name" value="Ribosomal_L32e"/>
    <property type="match status" value="1"/>
</dbReference>
<keyword evidence="3" id="KW-0687">Ribonucleoprotein</keyword>
<evidence type="ECO:0000256" key="3">
    <source>
        <dbReference type="ARBA" id="ARBA00023274"/>
    </source>
</evidence>
<evidence type="ECO:0000256" key="2">
    <source>
        <dbReference type="ARBA" id="ARBA00022980"/>
    </source>
</evidence>
<dbReference type="SUPFAM" id="SSF52042">
    <property type="entry name" value="Ribosomal protein L32e"/>
    <property type="match status" value="1"/>
</dbReference>
<keyword evidence="2" id="KW-0689">Ribosomal protein</keyword>
<evidence type="ECO:0000313" key="5">
    <source>
        <dbReference type="Ensembl" id="ENSMLUP00000016871.1"/>
    </source>
</evidence>
<name>G1PZI9_MYOLU</name>
<reference evidence="5 6" key="1">
    <citation type="journal article" date="2011" name="Nature">
        <title>A high-resolution map of human evolutionary constraint using 29 mammals.</title>
        <authorList>
            <person name="Lindblad-Toh K."/>
            <person name="Garber M."/>
            <person name="Zuk O."/>
            <person name="Lin M.F."/>
            <person name="Parker B.J."/>
            <person name="Washietl S."/>
            <person name="Kheradpour P."/>
            <person name="Ernst J."/>
            <person name="Jordan G."/>
            <person name="Mauceli E."/>
            <person name="Ward L.D."/>
            <person name="Lowe C.B."/>
            <person name="Holloway A.K."/>
            <person name="Clamp M."/>
            <person name="Gnerre S."/>
            <person name="Alfoldi J."/>
            <person name="Beal K."/>
            <person name="Chang J."/>
            <person name="Clawson H."/>
            <person name="Cuff J."/>
            <person name="Di Palma F."/>
            <person name="Fitzgerald S."/>
            <person name="Flicek P."/>
            <person name="Guttman M."/>
            <person name="Hubisz M.J."/>
            <person name="Jaffe D.B."/>
            <person name="Jungreis I."/>
            <person name="Kent W.J."/>
            <person name="Kostka D."/>
            <person name="Lara M."/>
            <person name="Martins A.L."/>
            <person name="Massingham T."/>
            <person name="Moltke I."/>
            <person name="Raney B.J."/>
            <person name="Rasmussen M.D."/>
            <person name="Robinson J."/>
            <person name="Stark A."/>
            <person name="Vilella A.J."/>
            <person name="Wen J."/>
            <person name="Xie X."/>
            <person name="Zody M.C."/>
            <person name="Baldwin J."/>
            <person name="Bloom T."/>
            <person name="Chin C.W."/>
            <person name="Heiman D."/>
            <person name="Nicol R."/>
            <person name="Nusbaum C."/>
            <person name="Young S."/>
            <person name="Wilkinson J."/>
            <person name="Worley K.C."/>
            <person name="Kovar C.L."/>
            <person name="Muzny D.M."/>
            <person name="Gibbs R.A."/>
            <person name="Cree A."/>
            <person name="Dihn H.H."/>
            <person name="Fowler G."/>
            <person name="Jhangiani S."/>
            <person name="Joshi V."/>
            <person name="Lee S."/>
            <person name="Lewis L.R."/>
            <person name="Nazareth L.V."/>
            <person name="Okwuonu G."/>
            <person name="Santibanez J."/>
            <person name="Warren W.C."/>
            <person name="Mardis E.R."/>
            <person name="Weinstock G.M."/>
            <person name="Wilson R.K."/>
            <person name="Delehaunty K."/>
            <person name="Dooling D."/>
            <person name="Fronik C."/>
            <person name="Fulton L."/>
            <person name="Fulton B."/>
            <person name="Graves T."/>
            <person name="Minx P."/>
            <person name="Sodergren E."/>
            <person name="Birney E."/>
            <person name="Margulies E.H."/>
            <person name="Herrero J."/>
            <person name="Green E.D."/>
            <person name="Haussler D."/>
            <person name="Siepel A."/>
            <person name="Goldman N."/>
            <person name="Pollard K.S."/>
            <person name="Pedersen J.S."/>
            <person name="Lander E.S."/>
            <person name="Kellis M."/>
        </authorList>
    </citation>
    <scope>NUCLEOTIDE SEQUENCE [LARGE SCALE GENOMIC DNA]</scope>
</reference>
<gene>
    <name evidence="5" type="primary">LOC102431221</name>
</gene>
<dbReference type="CDD" id="cd00513">
    <property type="entry name" value="Ribosomal_L32_L32e"/>
    <property type="match status" value="1"/>
</dbReference>
<dbReference type="Proteomes" id="UP000001074">
    <property type="component" value="Unassembled WGS sequence"/>
</dbReference>
<dbReference type="InterPro" id="IPR001515">
    <property type="entry name" value="Ribosomal_eL32"/>
</dbReference>
<dbReference type="eggNOG" id="KOG0878">
    <property type="taxonomic scope" value="Eukaryota"/>
</dbReference>
<proteinExistence type="inferred from homology"/>
<reference evidence="5" key="3">
    <citation type="submission" date="2025-09" db="UniProtKB">
        <authorList>
            <consortium name="Ensembl"/>
        </authorList>
    </citation>
    <scope>IDENTIFICATION</scope>
</reference>
<evidence type="ECO:0000313" key="6">
    <source>
        <dbReference type="Proteomes" id="UP000001074"/>
    </source>
</evidence>
<dbReference type="InterPro" id="IPR018263">
    <property type="entry name" value="Ribosomal_eL32_CS"/>
</dbReference>
<dbReference type="InParanoid" id="G1PZI9"/>
<comment type="similarity">
    <text evidence="1">Belongs to the eukaryotic ribosomal protein eL32 family.</text>
</comment>
<keyword evidence="6" id="KW-1185">Reference proteome</keyword>
<dbReference type="EMBL" id="AAPE02049766">
    <property type="status" value="NOT_ANNOTATED_CDS"/>
    <property type="molecule type" value="Genomic_DNA"/>
</dbReference>
<dbReference type="GeneTree" id="ENSGT00940000158890"/>
<dbReference type="PROSITE" id="PS00580">
    <property type="entry name" value="RIBOSOMAL_L32E"/>
    <property type="match status" value="1"/>
</dbReference>
<dbReference type="GO" id="GO:0003735">
    <property type="term" value="F:structural constituent of ribosome"/>
    <property type="evidence" value="ECO:0007669"/>
    <property type="project" value="InterPro"/>
</dbReference>
<dbReference type="AlphaFoldDB" id="G1PZI9"/>
<reference evidence="5" key="2">
    <citation type="submission" date="2025-08" db="UniProtKB">
        <authorList>
            <consortium name="Ensembl"/>
        </authorList>
    </citation>
    <scope>IDENTIFICATION</scope>
</reference>
<dbReference type="GO" id="GO:0006412">
    <property type="term" value="P:translation"/>
    <property type="evidence" value="ECO:0007669"/>
    <property type="project" value="InterPro"/>
</dbReference>